<dbReference type="AlphaFoldDB" id="A0A0G4KKI6"/>
<accession>A0A0G4KKI6</accession>
<dbReference type="PANTHER" id="PTHR31014:SF0">
    <property type="entry name" value="MITOCHONDRIAL TRANSLATION SYSTEM COMPONENT PET127-RELATED"/>
    <property type="match status" value="1"/>
</dbReference>
<proteinExistence type="predicted"/>
<gene>
    <name evidence="1" type="ORF">BN1723_017151</name>
</gene>
<dbReference type="PANTHER" id="PTHR31014">
    <property type="entry name" value="MITOCHONDRIAL TRANSLATION SYSTEM COMPONENT PET127-RELATED"/>
    <property type="match status" value="1"/>
</dbReference>
<organism evidence="1 2">
    <name type="scientific">Verticillium longisporum</name>
    <name type="common">Verticillium dahliae var. longisporum</name>
    <dbReference type="NCBI Taxonomy" id="100787"/>
    <lineage>
        <taxon>Eukaryota</taxon>
        <taxon>Fungi</taxon>
        <taxon>Dikarya</taxon>
        <taxon>Ascomycota</taxon>
        <taxon>Pezizomycotina</taxon>
        <taxon>Sordariomycetes</taxon>
        <taxon>Hypocreomycetidae</taxon>
        <taxon>Glomerellales</taxon>
        <taxon>Plectosphaerellaceae</taxon>
        <taxon>Verticillium</taxon>
    </lineage>
</organism>
<evidence type="ECO:0000313" key="1">
    <source>
        <dbReference type="EMBL" id="CRK05453.1"/>
    </source>
</evidence>
<protein>
    <submittedName>
        <fullName evidence="1">Uncharacterized protein</fullName>
    </submittedName>
</protein>
<name>A0A0G4KKI6_VERLO</name>
<dbReference type="GO" id="GO:0000964">
    <property type="term" value="P:mitochondrial RNA 5'-end processing"/>
    <property type="evidence" value="ECO:0007669"/>
    <property type="project" value="TreeGrafter"/>
</dbReference>
<dbReference type="InterPro" id="IPR013943">
    <property type="entry name" value="Pet127"/>
</dbReference>
<dbReference type="EMBL" id="CVQI01001102">
    <property type="protein sequence ID" value="CRK05453.1"/>
    <property type="molecule type" value="Genomic_DNA"/>
</dbReference>
<dbReference type="GO" id="GO:0005740">
    <property type="term" value="C:mitochondrial envelope"/>
    <property type="evidence" value="ECO:0007669"/>
    <property type="project" value="TreeGrafter"/>
</dbReference>
<dbReference type="Pfam" id="PF08634">
    <property type="entry name" value="Pet127"/>
    <property type="match status" value="1"/>
</dbReference>
<evidence type="ECO:0000313" key="2">
    <source>
        <dbReference type="Proteomes" id="UP000045706"/>
    </source>
</evidence>
<dbReference type="Proteomes" id="UP000045706">
    <property type="component" value="Unassembled WGS sequence"/>
</dbReference>
<reference evidence="2" key="1">
    <citation type="submission" date="2015-05" db="EMBL/GenBank/DDBJ databases">
        <authorList>
            <person name="Fogelqvist Johan"/>
        </authorList>
    </citation>
    <scope>NUCLEOTIDE SEQUENCE [LARGE SCALE GENOMIC DNA]</scope>
</reference>
<sequence length="277" mass="31993">MLGKSMEKLLTLPKEEFERYRHKYSDSITEDERNAEEAFHFSTLGDFLMRSQLDAYDKRLPGTGMFDLKTRAVVSIRMDAAQFKKGQGYEIRRRFGQWESFEREYYDMIRAAFLKYSLQVRMGRMDGIFVAFHNTQRIFGFQYIPLEEMDTALHGTDDRSLGDQEFKLSLHLLNEVLDRATKKFPGRTLRLHVETRPGDPPFTYIFARPVTSRRSSSIPSTLSRRACRPCLSPPPVHRSSTAPKQALTTMSLIRSLTQNPHPVASLYRGLTPNLIGN</sequence>
<feature type="non-terminal residue" evidence="1">
    <location>
        <position position="277"/>
    </location>
</feature>